<evidence type="ECO:0000256" key="4">
    <source>
        <dbReference type="ARBA" id="ARBA00032976"/>
    </source>
</evidence>
<dbReference type="Proteomes" id="UP000585681">
    <property type="component" value="Unassembled WGS sequence"/>
</dbReference>
<dbReference type="GO" id="GO:0005975">
    <property type="term" value="P:carbohydrate metabolic process"/>
    <property type="evidence" value="ECO:0007669"/>
    <property type="project" value="InterPro"/>
</dbReference>
<protein>
    <recommendedName>
        <fullName evidence="3">Chitooligosaccharide deacetylase</fullName>
    </recommendedName>
    <alternativeName>
        <fullName evidence="4">Nodulation protein B</fullName>
    </alternativeName>
</protein>
<organism evidence="6 7">
    <name type="scientific">Actibacterium naphthalenivorans</name>
    <dbReference type="NCBI Taxonomy" id="1614693"/>
    <lineage>
        <taxon>Bacteria</taxon>
        <taxon>Pseudomonadati</taxon>
        <taxon>Pseudomonadota</taxon>
        <taxon>Alphaproteobacteria</taxon>
        <taxon>Rhodobacterales</taxon>
        <taxon>Roseobacteraceae</taxon>
        <taxon>Actibacterium</taxon>
    </lineage>
</organism>
<dbReference type="EMBL" id="JACIEQ010000004">
    <property type="protein sequence ID" value="MBB4023078.1"/>
    <property type="molecule type" value="Genomic_DNA"/>
</dbReference>
<dbReference type="AlphaFoldDB" id="A0A840CHX8"/>
<dbReference type="PANTHER" id="PTHR43123">
    <property type="entry name" value="POLYSACCHARIDE DEACETYLASE-RELATED"/>
    <property type="match status" value="1"/>
</dbReference>
<sequence length="298" mass="32435">MSQRDFIGYGRHKPDFRWPGGAGLAIVVVLNFEEGAEPSIPDGDPATELALTDAIIGEVPAGTRDLVAESLFEYGSRAGFWRLADLFAELDLPPTVSACAQALARNPDAAGLIAEAGWDVCAHGDRFMRHFLMDDAQERAAIANAVSGITRAIGRPPTGWQSRYAPSVRTRALIAEHECLFYDADSYADDLPFWHDGRLIVPHSFTLNDNRLASAKLPTAEDFRAYLASAFTTLLRESRSSPRLMTISLHNRVSGQPARFDALRGFLADIRATEGVWFAGRADVARHFAGVCPPPPAA</sequence>
<accession>A0A840CHX8</accession>
<feature type="domain" description="NodB homology" evidence="5">
    <location>
        <begin position="66"/>
        <end position="279"/>
    </location>
</feature>
<evidence type="ECO:0000256" key="3">
    <source>
        <dbReference type="ARBA" id="ARBA00020071"/>
    </source>
</evidence>
<evidence type="ECO:0000313" key="6">
    <source>
        <dbReference type="EMBL" id="MBB4023078.1"/>
    </source>
</evidence>
<comment type="similarity">
    <text evidence="2">Belongs to the polysaccharide deacetylase family.</text>
</comment>
<reference evidence="6 7" key="1">
    <citation type="submission" date="2020-08" db="EMBL/GenBank/DDBJ databases">
        <title>Genomic Encyclopedia of Type Strains, Phase IV (KMG-IV): sequencing the most valuable type-strain genomes for metagenomic binning, comparative biology and taxonomic classification.</title>
        <authorList>
            <person name="Goeker M."/>
        </authorList>
    </citation>
    <scope>NUCLEOTIDE SEQUENCE [LARGE SCALE GENOMIC DNA]</scope>
    <source>
        <strain evidence="6 7">DSM 105040</strain>
    </source>
</reference>
<dbReference type="Pfam" id="PF01522">
    <property type="entry name" value="Polysacc_deac_1"/>
    <property type="match status" value="1"/>
</dbReference>
<comment type="function">
    <text evidence="1">Is involved in generating a small heat-stable compound (Nod), an acylated oligomer of N-acetylglucosamine, that stimulates mitosis in various plant protoplasts.</text>
</comment>
<dbReference type="InterPro" id="IPR011330">
    <property type="entry name" value="Glyco_hydro/deAcase_b/a-brl"/>
</dbReference>
<dbReference type="PANTHER" id="PTHR43123:SF4">
    <property type="entry name" value="POLYSACCHARIDE DEACETYLASE"/>
    <property type="match status" value="1"/>
</dbReference>
<name>A0A840CHX8_9RHOB</name>
<comment type="caution">
    <text evidence="6">The sequence shown here is derived from an EMBL/GenBank/DDBJ whole genome shotgun (WGS) entry which is preliminary data.</text>
</comment>
<dbReference type="GO" id="GO:0016810">
    <property type="term" value="F:hydrolase activity, acting on carbon-nitrogen (but not peptide) bonds"/>
    <property type="evidence" value="ECO:0007669"/>
    <property type="project" value="InterPro"/>
</dbReference>
<dbReference type="PROSITE" id="PS51677">
    <property type="entry name" value="NODB"/>
    <property type="match status" value="1"/>
</dbReference>
<dbReference type="InterPro" id="IPR002509">
    <property type="entry name" value="NODB_dom"/>
</dbReference>
<evidence type="ECO:0000256" key="1">
    <source>
        <dbReference type="ARBA" id="ARBA00003236"/>
    </source>
</evidence>
<dbReference type="RefSeq" id="WP_054539292.1">
    <property type="nucleotide sequence ID" value="NZ_JACIEQ010000004.1"/>
</dbReference>
<evidence type="ECO:0000313" key="7">
    <source>
        <dbReference type="Proteomes" id="UP000585681"/>
    </source>
</evidence>
<dbReference type="Gene3D" id="3.20.20.370">
    <property type="entry name" value="Glycoside hydrolase/deacetylase"/>
    <property type="match status" value="1"/>
</dbReference>
<dbReference type="SUPFAM" id="SSF88713">
    <property type="entry name" value="Glycoside hydrolase/deacetylase"/>
    <property type="match status" value="1"/>
</dbReference>
<evidence type="ECO:0000256" key="2">
    <source>
        <dbReference type="ARBA" id="ARBA00010973"/>
    </source>
</evidence>
<evidence type="ECO:0000259" key="5">
    <source>
        <dbReference type="PROSITE" id="PS51677"/>
    </source>
</evidence>
<gene>
    <name evidence="6" type="ORF">GGR17_002900</name>
</gene>
<proteinExistence type="inferred from homology"/>
<keyword evidence="7" id="KW-1185">Reference proteome</keyword>